<dbReference type="Proteomes" id="UP000482960">
    <property type="component" value="Unassembled WGS sequence"/>
</dbReference>
<dbReference type="Gene3D" id="1.10.260.40">
    <property type="entry name" value="lambda repressor-like DNA-binding domains"/>
    <property type="match status" value="1"/>
</dbReference>
<dbReference type="GO" id="GO:0003677">
    <property type="term" value="F:DNA binding"/>
    <property type="evidence" value="ECO:0007669"/>
    <property type="project" value="InterPro"/>
</dbReference>
<reference evidence="2 3" key="2">
    <citation type="submission" date="2020-03" db="EMBL/GenBank/DDBJ databases">
        <authorList>
            <person name="Ichikawa N."/>
            <person name="Kimura A."/>
            <person name="Kitahashi Y."/>
            <person name="Uohara A."/>
        </authorList>
    </citation>
    <scope>NUCLEOTIDE SEQUENCE [LARGE SCALE GENOMIC DNA]</scope>
    <source>
        <strain evidence="2 3">NBRC 108638</strain>
    </source>
</reference>
<reference evidence="2 3" key="1">
    <citation type="submission" date="2020-03" db="EMBL/GenBank/DDBJ databases">
        <title>Whole genome shotgun sequence of Phytohabitans rumicis NBRC 108638.</title>
        <authorList>
            <person name="Komaki H."/>
            <person name="Tamura T."/>
        </authorList>
    </citation>
    <scope>NUCLEOTIDE SEQUENCE [LARGE SCALE GENOMIC DNA]</scope>
    <source>
        <strain evidence="2 3">NBRC 108638</strain>
    </source>
</reference>
<proteinExistence type="predicted"/>
<dbReference type="RefSeq" id="WP_173081193.1">
    <property type="nucleotide sequence ID" value="NZ_BAABJB010000018.1"/>
</dbReference>
<evidence type="ECO:0000259" key="1">
    <source>
        <dbReference type="PROSITE" id="PS50943"/>
    </source>
</evidence>
<dbReference type="AlphaFoldDB" id="A0A6V8LH82"/>
<comment type="caution">
    <text evidence="2">The sequence shown here is derived from an EMBL/GenBank/DDBJ whole genome shotgun (WGS) entry which is preliminary data.</text>
</comment>
<dbReference type="InterPro" id="IPR010982">
    <property type="entry name" value="Lambda_DNA-bd_dom_sf"/>
</dbReference>
<keyword evidence="3" id="KW-1185">Reference proteome</keyword>
<dbReference type="SMART" id="SM00530">
    <property type="entry name" value="HTH_XRE"/>
    <property type="match status" value="1"/>
</dbReference>
<evidence type="ECO:0000313" key="3">
    <source>
        <dbReference type="Proteomes" id="UP000482960"/>
    </source>
</evidence>
<accession>A0A6V8LH82</accession>
<dbReference type="PROSITE" id="PS50943">
    <property type="entry name" value="HTH_CROC1"/>
    <property type="match status" value="1"/>
</dbReference>
<dbReference type="SUPFAM" id="SSF47413">
    <property type="entry name" value="lambda repressor-like DNA-binding domains"/>
    <property type="match status" value="1"/>
</dbReference>
<protein>
    <recommendedName>
        <fullName evidence="1">HTH cro/C1-type domain-containing protein</fullName>
    </recommendedName>
</protein>
<dbReference type="InterPro" id="IPR001387">
    <property type="entry name" value="Cro/C1-type_HTH"/>
</dbReference>
<dbReference type="CDD" id="cd00093">
    <property type="entry name" value="HTH_XRE"/>
    <property type="match status" value="1"/>
</dbReference>
<sequence length="95" mass="10793">MTDPIAERQWVCARRLRERRLQLSLTQTELVRRLSCRGVNLTNRTLSAMENGRGLDLRRLPEFAAVLSCSVTYLLGLTADPLRWEPDVPLGSESP</sequence>
<organism evidence="2 3">
    <name type="scientific">Phytohabitans rumicis</name>
    <dbReference type="NCBI Taxonomy" id="1076125"/>
    <lineage>
        <taxon>Bacteria</taxon>
        <taxon>Bacillati</taxon>
        <taxon>Actinomycetota</taxon>
        <taxon>Actinomycetes</taxon>
        <taxon>Micromonosporales</taxon>
        <taxon>Micromonosporaceae</taxon>
    </lineage>
</organism>
<dbReference type="EMBL" id="BLPG01000001">
    <property type="protein sequence ID" value="GFJ94221.1"/>
    <property type="molecule type" value="Genomic_DNA"/>
</dbReference>
<evidence type="ECO:0000313" key="2">
    <source>
        <dbReference type="EMBL" id="GFJ94221.1"/>
    </source>
</evidence>
<gene>
    <name evidence="2" type="ORF">Prum_078630</name>
</gene>
<dbReference type="Pfam" id="PF01381">
    <property type="entry name" value="HTH_3"/>
    <property type="match status" value="1"/>
</dbReference>
<feature type="domain" description="HTH cro/C1-type" evidence="1">
    <location>
        <begin position="16"/>
        <end position="74"/>
    </location>
</feature>
<name>A0A6V8LH82_9ACTN</name>